<dbReference type="PANTHER" id="PTHR30086">
    <property type="entry name" value="ARGININE EXPORTER PROTEIN ARGO"/>
    <property type="match status" value="1"/>
</dbReference>
<evidence type="ECO:0000256" key="6">
    <source>
        <dbReference type="ARBA" id="ARBA00023136"/>
    </source>
</evidence>
<evidence type="ECO:0000256" key="1">
    <source>
        <dbReference type="ARBA" id="ARBA00004651"/>
    </source>
</evidence>
<organism evidence="8 9">
    <name type="scientific">Roseovarius aquimarinus</name>
    <dbReference type="NCBI Taxonomy" id="1229156"/>
    <lineage>
        <taxon>Bacteria</taxon>
        <taxon>Pseudomonadati</taxon>
        <taxon>Pseudomonadota</taxon>
        <taxon>Alphaproteobacteria</taxon>
        <taxon>Rhodobacterales</taxon>
        <taxon>Roseobacteraceae</taxon>
        <taxon>Roseovarius</taxon>
    </lineage>
</organism>
<evidence type="ECO:0000256" key="3">
    <source>
        <dbReference type="ARBA" id="ARBA00022475"/>
    </source>
</evidence>
<keyword evidence="5 7" id="KW-1133">Transmembrane helix</keyword>
<protein>
    <submittedName>
        <fullName evidence="8">LysE family translocator</fullName>
    </submittedName>
</protein>
<comment type="caution">
    <text evidence="8">The sequence shown here is derived from an EMBL/GenBank/DDBJ whole genome shotgun (WGS) entry which is preliminary data.</text>
</comment>
<keyword evidence="4 7" id="KW-0812">Transmembrane</keyword>
<comment type="subcellular location">
    <subcellularLocation>
        <location evidence="1">Cell membrane</location>
        <topology evidence="1">Multi-pass membrane protein</topology>
    </subcellularLocation>
</comment>
<accession>A0ABW7I5N9</accession>
<gene>
    <name evidence="8" type="ORF">ACGRVM_04830</name>
</gene>
<keyword evidence="6 7" id="KW-0472">Membrane</keyword>
<feature type="transmembrane region" description="Helical" evidence="7">
    <location>
        <begin position="188"/>
        <end position="205"/>
    </location>
</feature>
<evidence type="ECO:0000313" key="9">
    <source>
        <dbReference type="Proteomes" id="UP001607157"/>
    </source>
</evidence>
<evidence type="ECO:0000256" key="5">
    <source>
        <dbReference type="ARBA" id="ARBA00022989"/>
    </source>
</evidence>
<feature type="transmembrane region" description="Helical" evidence="7">
    <location>
        <begin position="121"/>
        <end position="142"/>
    </location>
</feature>
<dbReference type="Pfam" id="PF01810">
    <property type="entry name" value="LysE"/>
    <property type="match status" value="1"/>
</dbReference>
<reference evidence="8 9" key="1">
    <citation type="submission" date="2024-10" db="EMBL/GenBank/DDBJ databases">
        <authorList>
            <person name="Yang X.-N."/>
        </authorList>
    </citation>
    <scope>NUCLEOTIDE SEQUENCE [LARGE SCALE GENOMIC DNA]</scope>
    <source>
        <strain evidence="8 9">CAU 1059</strain>
    </source>
</reference>
<sequence length="209" mass="22305">MMDAATYLGFLALVLAVLLTPGPSVTLGIVHGMADGARRAAFTVLGDISANMLQMIAAVAGLGLILAQSATLFLAIKIAGVAYLAWLGFRMIRRSFRVRPPVEVAAQGAPRSRWWHFRQGFIVAGTSPKAILFYGALFPQFIDPAAPLWSQFAILAITCAILDFWIVWGYAALAALGARRFAGAGGAWIDRIGGIMMLGAAAWLARAQR</sequence>
<comment type="similarity">
    <text evidence="2">Belongs to the Rht family.</text>
</comment>
<keyword evidence="3" id="KW-1003">Cell membrane</keyword>
<evidence type="ECO:0000256" key="4">
    <source>
        <dbReference type="ARBA" id="ARBA00022692"/>
    </source>
</evidence>
<evidence type="ECO:0000313" key="8">
    <source>
        <dbReference type="EMBL" id="MFH0253204.1"/>
    </source>
</evidence>
<evidence type="ECO:0000256" key="2">
    <source>
        <dbReference type="ARBA" id="ARBA00007928"/>
    </source>
</evidence>
<name>A0ABW7I5N9_9RHOB</name>
<dbReference type="InterPro" id="IPR001123">
    <property type="entry name" value="LeuE-type"/>
</dbReference>
<feature type="transmembrane region" description="Helical" evidence="7">
    <location>
        <begin position="148"/>
        <end position="176"/>
    </location>
</feature>
<proteinExistence type="inferred from homology"/>
<dbReference type="PANTHER" id="PTHR30086:SF14">
    <property type="entry name" value="HOMOSERINE_HOMOSERINE LACTONE EFFLUX PROTEIN"/>
    <property type="match status" value="1"/>
</dbReference>
<evidence type="ECO:0000256" key="7">
    <source>
        <dbReference type="SAM" id="Phobius"/>
    </source>
</evidence>
<dbReference type="EMBL" id="JBIHMM010000001">
    <property type="protein sequence ID" value="MFH0253204.1"/>
    <property type="molecule type" value="Genomic_DNA"/>
</dbReference>
<dbReference type="RefSeq" id="WP_377168138.1">
    <property type="nucleotide sequence ID" value="NZ_JBHTJC010000001.1"/>
</dbReference>
<feature type="transmembrane region" description="Helical" evidence="7">
    <location>
        <begin position="52"/>
        <end position="85"/>
    </location>
</feature>
<dbReference type="Proteomes" id="UP001607157">
    <property type="component" value="Unassembled WGS sequence"/>
</dbReference>
<dbReference type="PIRSF" id="PIRSF006324">
    <property type="entry name" value="LeuE"/>
    <property type="match status" value="1"/>
</dbReference>
<keyword evidence="9" id="KW-1185">Reference proteome</keyword>